<evidence type="ECO:0000313" key="3">
    <source>
        <dbReference type="EMBL" id="OGG26724.1"/>
    </source>
</evidence>
<organism evidence="3 4">
    <name type="scientific">Candidatus Gottesmanbacteria bacterium RIFCSPLOWO2_01_FULL_39_12b</name>
    <dbReference type="NCBI Taxonomy" id="1798388"/>
    <lineage>
        <taxon>Bacteria</taxon>
        <taxon>Candidatus Gottesmaniibacteriota</taxon>
    </lineage>
</organism>
<protein>
    <recommendedName>
        <fullName evidence="2">NAD-dependent epimerase/dehydratase domain-containing protein</fullName>
    </recommendedName>
</protein>
<proteinExistence type="inferred from homology"/>
<dbReference type="EMBL" id="MFJR01000007">
    <property type="protein sequence ID" value="OGG26724.1"/>
    <property type="molecule type" value="Genomic_DNA"/>
</dbReference>
<dbReference type="Pfam" id="PF01370">
    <property type="entry name" value="Epimerase"/>
    <property type="match status" value="1"/>
</dbReference>
<dbReference type="InterPro" id="IPR001509">
    <property type="entry name" value="Epimerase_deHydtase"/>
</dbReference>
<comment type="caution">
    <text evidence="3">The sequence shown here is derived from an EMBL/GenBank/DDBJ whole genome shotgun (WGS) entry which is preliminary data.</text>
</comment>
<name>A0A1F6APW4_9BACT</name>
<reference evidence="3 4" key="1">
    <citation type="journal article" date="2016" name="Nat. Commun.">
        <title>Thousands of microbial genomes shed light on interconnected biogeochemical processes in an aquifer system.</title>
        <authorList>
            <person name="Anantharaman K."/>
            <person name="Brown C.T."/>
            <person name="Hug L.A."/>
            <person name="Sharon I."/>
            <person name="Castelle C.J."/>
            <person name="Probst A.J."/>
            <person name="Thomas B.C."/>
            <person name="Singh A."/>
            <person name="Wilkins M.J."/>
            <person name="Karaoz U."/>
            <person name="Brodie E.L."/>
            <person name="Williams K.H."/>
            <person name="Hubbard S.S."/>
            <person name="Banfield J.F."/>
        </authorList>
    </citation>
    <scope>NUCLEOTIDE SEQUENCE [LARGE SCALE GENOMIC DNA]</scope>
</reference>
<dbReference type="AlphaFoldDB" id="A0A1F6APW4"/>
<sequence>MNILITGGAGFIGSNLTASLLQKGHRVSVFDNLSMKTESFLSQYISNPRFKFIKIDLINKKQLQENLSSNIDLVFHLAANSDIAKSAKSPEIDFQNTILATFNILCEMKAKGIKKIFYTSGSGVYGDIGDKFASEDLGPLLPVSMYGATKLSAESMISAFVKLFDMQAWIIRPANIIGPNLTHGVLFDFIMKLRQNSANLEILGDGRQSKSYIYVSDVIEAMFLILEKAKRDINIFNLSSDTFITVNEIAKIIIREMNLKKVNIFYRGGKIGWKGDIAKVRIDNSRLKKLGWREHYSSRGVVLKTVRVLLGKEK</sequence>
<dbReference type="Gene3D" id="3.40.50.720">
    <property type="entry name" value="NAD(P)-binding Rossmann-like Domain"/>
    <property type="match status" value="1"/>
</dbReference>
<dbReference type="Proteomes" id="UP000176609">
    <property type="component" value="Unassembled WGS sequence"/>
</dbReference>
<gene>
    <name evidence="3" type="ORF">A2960_00950</name>
</gene>
<dbReference type="Gene3D" id="3.90.25.10">
    <property type="entry name" value="UDP-galactose 4-epimerase, domain 1"/>
    <property type="match status" value="1"/>
</dbReference>
<evidence type="ECO:0000259" key="2">
    <source>
        <dbReference type="Pfam" id="PF01370"/>
    </source>
</evidence>
<accession>A0A1F6APW4</accession>
<evidence type="ECO:0000256" key="1">
    <source>
        <dbReference type="ARBA" id="ARBA00007637"/>
    </source>
</evidence>
<evidence type="ECO:0000313" key="4">
    <source>
        <dbReference type="Proteomes" id="UP000176609"/>
    </source>
</evidence>
<feature type="domain" description="NAD-dependent epimerase/dehydratase" evidence="2">
    <location>
        <begin position="3"/>
        <end position="235"/>
    </location>
</feature>
<dbReference type="InterPro" id="IPR036291">
    <property type="entry name" value="NAD(P)-bd_dom_sf"/>
</dbReference>
<dbReference type="PANTHER" id="PTHR43000">
    <property type="entry name" value="DTDP-D-GLUCOSE 4,6-DEHYDRATASE-RELATED"/>
    <property type="match status" value="1"/>
</dbReference>
<comment type="similarity">
    <text evidence="1">Belongs to the NAD(P)-dependent epimerase/dehydratase family.</text>
</comment>
<dbReference type="SUPFAM" id="SSF51735">
    <property type="entry name" value="NAD(P)-binding Rossmann-fold domains"/>
    <property type="match status" value="1"/>
</dbReference>